<dbReference type="PANTHER" id="PTHR21190:SF1">
    <property type="entry name" value="GH10077P"/>
    <property type="match status" value="1"/>
</dbReference>
<feature type="domain" description="C2H2-type" evidence="2">
    <location>
        <begin position="683"/>
        <end position="704"/>
    </location>
</feature>
<evidence type="ECO:0000256" key="1">
    <source>
        <dbReference type="SAM" id="MobiDB-lite"/>
    </source>
</evidence>
<feature type="compositionally biased region" description="Polar residues" evidence="1">
    <location>
        <begin position="804"/>
        <end position="814"/>
    </location>
</feature>
<dbReference type="Proteomes" id="UP000801492">
    <property type="component" value="Unassembled WGS sequence"/>
</dbReference>
<feature type="domain" description="C2H2-type" evidence="2">
    <location>
        <begin position="756"/>
        <end position="777"/>
    </location>
</feature>
<evidence type="ECO:0000313" key="4">
    <source>
        <dbReference type="Proteomes" id="UP000801492"/>
    </source>
</evidence>
<evidence type="ECO:0000259" key="2">
    <source>
        <dbReference type="PROSITE" id="PS00028"/>
    </source>
</evidence>
<dbReference type="Pfam" id="PF00096">
    <property type="entry name" value="zf-C2H2"/>
    <property type="match status" value="1"/>
</dbReference>
<feature type="compositionally biased region" description="Polar residues" evidence="1">
    <location>
        <begin position="1"/>
        <end position="12"/>
    </location>
</feature>
<feature type="region of interest" description="Disordered" evidence="1">
    <location>
        <begin position="1"/>
        <end position="34"/>
    </location>
</feature>
<evidence type="ECO:0000313" key="3">
    <source>
        <dbReference type="EMBL" id="KAF2885691.1"/>
    </source>
</evidence>
<feature type="compositionally biased region" description="Low complexity" evidence="1">
    <location>
        <begin position="790"/>
        <end position="803"/>
    </location>
</feature>
<protein>
    <recommendedName>
        <fullName evidence="2">C2H2-type domain-containing protein</fullName>
    </recommendedName>
</protein>
<dbReference type="InterPro" id="IPR013087">
    <property type="entry name" value="Znf_C2H2_type"/>
</dbReference>
<organism evidence="3 4">
    <name type="scientific">Ignelater luminosus</name>
    <name type="common">Cucubano</name>
    <name type="synonym">Pyrophorus luminosus</name>
    <dbReference type="NCBI Taxonomy" id="2038154"/>
    <lineage>
        <taxon>Eukaryota</taxon>
        <taxon>Metazoa</taxon>
        <taxon>Ecdysozoa</taxon>
        <taxon>Arthropoda</taxon>
        <taxon>Hexapoda</taxon>
        <taxon>Insecta</taxon>
        <taxon>Pterygota</taxon>
        <taxon>Neoptera</taxon>
        <taxon>Endopterygota</taxon>
        <taxon>Coleoptera</taxon>
        <taxon>Polyphaga</taxon>
        <taxon>Elateriformia</taxon>
        <taxon>Elateroidea</taxon>
        <taxon>Elateridae</taxon>
        <taxon>Agrypninae</taxon>
        <taxon>Pyrophorini</taxon>
        <taxon>Ignelater</taxon>
    </lineage>
</organism>
<dbReference type="OrthoDB" id="10020956at2759"/>
<comment type="caution">
    <text evidence="3">The sequence shown here is derived from an EMBL/GenBank/DDBJ whole genome shotgun (WGS) entry which is preliminary data.</text>
</comment>
<sequence>MTTSATLPSTTGPVHAGGFSTISEDTAASEPAFETPRPIKRCLIAPLTDSCKKRRKQATPVRISAADSDLVVPSEGKLPIASPEPDLWCPLCQLAFNNSERLQNHIAAEHANVQCKKEPEDAPAGPTFERSETPIEMPAASRSDLPWINDLQNKEWINPNLHGLPFSPATSLFMTLPPFTQTDNIPARQPVRIFNPDAYCDLSSEPMGTSVNIPSYATNMKIPITSSSSSNTDIASTKTDPKPQGNATNPFGEIFSNNPNIFTNKLFPKINKPTIQGIFDPDASETAPAPDFSSPSGLCNGQTDRNVISEETIAEETSSPKAIIHDPMLLKNEFGFEEGTYFTSPSKMSPGQQSRELDLNRLRRIGVMNPKAFCEICCKEYCNKYFLRTHKMKRHGIFIPDESKDGKDVKMEPSWSHNMQTSPLNLIMAEQNSERKTSSPTDISCETCGIKFQNASLAQLHNVSVHSRMTQVRQDLSELCAEEVARSNTVDSQAAGEKSINSSDAISEDLQKLQTMILQLNDLDVNRAASTCNICNKEFENRYYLHAHMMTEHGLMIEEGAEVEKNGEAEGASNNNSVCDLCSKEVQSVEDMKKHLLESHPNHQHSNDSKEDTFASTEKGVIRGNSSGGQFVDRRSSMNLTPSSSYCEICNKELCNKYFMKTHMQRMHGIEIENGAQIGGVICDICNKELCSKYFLRVHKHNTHGIVEYGSSLLQPRKTDVEQSAPILPTETDSALKPGDLADLSHRYFTHFTEVCTICSRRFRSTKWLKAHLLSDHGQAGAEKWAELEQQLQQSMSQNSKSSGTVKTPQSERASPTLKIPNGSHDNTSKVGIQNVLSTIFGTDEATPKNYHCSYCPFSTPVLPFLFVHERSHSIQPAESENTSLKCPDVAKRSQLPATYALPQIGGGGGGERGDQAVTPGYVMQAFLLDEPAVERRFVPSVVFLPVLQKQSAPITVTFTLTPA</sequence>
<feature type="compositionally biased region" description="Polar residues" evidence="1">
    <location>
        <begin position="245"/>
        <end position="254"/>
    </location>
</feature>
<gene>
    <name evidence="3" type="ORF">ILUMI_20464</name>
</gene>
<reference evidence="3" key="1">
    <citation type="submission" date="2019-08" db="EMBL/GenBank/DDBJ databases">
        <title>The genome of the North American firefly Photinus pyralis.</title>
        <authorList>
            <consortium name="Photinus pyralis genome working group"/>
            <person name="Fallon T.R."/>
            <person name="Sander Lower S.E."/>
            <person name="Weng J.-K."/>
        </authorList>
    </citation>
    <scope>NUCLEOTIDE SEQUENCE</scope>
    <source>
        <strain evidence="3">TRF0915ILg1</strain>
        <tissue evidence="3">Whole body</tissue>
    </source>
</reference>
<dbReference type="Gene3D" id="3.30.160.60">
    <property type="entry name" value="Classic Zinc Finger"/>
    <property type="match status" value="2"/>
</dbReference>
<dbReference type="EMBL" id="VTPC01089756">
    <property type="protein sequence ID" value="KAF2885691.1"/>
    <property type="molecule type" value="Genomic_DNA"/>
</dbReference>
<feature type="domain" description="C2H2-type" evidence="2">
    <location>
        <begin position="89"/>
        <end position="110"/>
    </location>
</feature>
<name>A0A8K0G4J1_IGNLU</name>
<keyword evidence="4" id="KW-1185">Reference proteome</keyword>
<dbReference type="PANTHER" id="PTHR21190">
    <property type="entry name" value="GH10077P"/>
    <property type="match status" value="1"/>
</dbReference>
<accession>A0A8K0G4J1</accession>
<dbReference type="InterPro" id="IPR036236">
    <property type="entry name" value="Znf_C2H2_sf"/>
</dbReference>
<feature type="region of interest" description="Disordered" evidence="1">
    <location>
        <begin position="788"/>
        <end position="830"/>
    </location>
</feature>
<dbReference type="AlphaFoldDB" id="A0A8K0G4J1"/>
<feature type="region of interest" description="Disordered" evidence="1">
    <location>
        <begin position="227"/>
        <end position="254"/>
    </location>
</feature>
<feature type="domain" description="C2H2-type" evidence="2">
    <location>
        <begin position="532"/>
        <end position="553"/>
    </location>
</feature>
<dbReference type="PROSITE" id="PS00028">
    <property type="entry name" value="ZINC_FINGER_C2H2_1"/>
    <property type="match status" value="7"/>
</dbReference>
<feature type="domain" description="C2H2-type" evidence="2">
    <location>
        <begin position="445"/>
        <end position="466"/>
    </location>
</feature>
<dbReference type="SMART" id="SM00355">
    <property type="entry name" value="ZnF_C2H2"/>
    <property type="match status" value="9"/>
</dbReference>
<dbReference type="SUPFAM" id="SSF57667">
    <property type="entry name" value="beta-beta-alpha zinc fingers"/>
    <property type="match status" value="1"/>
</dbReference>
<feature type="domain" description="C2H2-type" evidence="2">
    <location>
        <begin position="579"/>
        <end position="600"/>
    </location>
</feature>
<feature type="domain" description="C2H2-type" evidence="2">
    <location>
        <begin position="647"/>
        <end position="668"/>
    </location>
</feature>
<proteinExistence type="predicted"/>